<keyword evidence="4" id="KW-1003">Cell membrane</keyword>
<evidence type="ECO:0000313" key="13">
    <source>
        <dbReference type="EMBL" id="OIQ79549.1"/>
    </source>
</evidence>
<dbReference type="GO" id="GO:0003774">
    <property type="term" value="F:cytoskeletal motor activity"/>
    <property type="evidence" value="ECO:0007669"/>
    <property type="project" value="InterPro"/>
</dbReference>
<keyword evidence="8" id="KW-0975">Bacterial flagellum</keyword>
<evidence type="ECO:0000256" key="2">
    <source>
        <dbReference type="ARBA" id="ARBA00004651"/>
    </source>
</evidence>
<keyword evidence="13" id="KW-0966">Cell projection</keyword>
<evidence type="ECO:0000256" key="8">
    <source>
        <dbReference type="ARBA" id="ARBA00023143"/>
    </source>
</evidence>
<comment type="subcellular location">
    <subcellularLocation>
        <location evidence="1">Bacterial flagellum basal body</location>
    </subcellularLocation>
    <subcellularLocation>
        <location evidence="2">Cell membrane</location>
        <topology evidence="2">Multi-pass membrane protein</topology>
    </subcellularLocation>
</comment>
<dbReference type="Pfam" id="PF08345">
    <property type="entry name" value="YscJ_FliF_C"/>
    <property type="match status" value="1"/>
</dbReference>
<keyword evidence="5 10" id="KW-0812">Transmembrane</keyword>
<evidence type="ECO:0000256" key="4">
    <source>
        <dbReference type="ARBA" id="ARBA00022475"/>
    </source>
</evidence>
<dbReference type="EMBL" id="MLJW01001196">
    <property type="protein sequence ID" value="OIQ79549.1"/>
    <property type="molecule type" value="Genomic_DNA"/>
</dbReference>
<dbReference type="GO" id="GO:0005886">
    <property type="term" value="C:plasma membrane"/>
    <property type="evidence" value="ECO:0007669"/>
    <property type="project" value="UniProtKB-SubCell"/>
</dbReference>
<dbReference type="GO" id="GO:0071973">
    <property type="term" value="P:bacterial-type flagellum-dependent cell motility"/>
    <property type="evidence" value="ECO:0007669"/>
    <property type="project" value="InterPro"/>
</dbReference>
<proteinExistence type="inferred from homology"/>
<gene>
    <name evidence="13" type="primary">fliF_13</name>
    <name evidence="13" type="ORF">GALL_387130</name>
</gene>
<dbReference type="InterPro" id="IPR013556">
    <property type="entry name" value="Flag_M-ring_C"/>
</dbReference>
<dbReference type="Pfam" id="PF01514">
    <property type="entry name" value="YscJ_FliF"/>
    <property type="match status" value="1"/>
</dbReference>
<dbReference type="PANTHER" id="PTHR30046">
    <property type="entry name" value="FLAGELLAR M-RING PROTEIN"/>
    <property type="match status" value="1"/>
</dbReference>
<protein>
    <submittedName>
        <fullName evidence="13">Flagellar M-ring protein</fullName>
    </submittedName>
</protein>
<evidence type="ECO:0000259" key="12">
    <source>
        <dbReference type="Pfam" id="PF08345"/>
    </source>
</evidence>
<dbReference type="NCBIfam" id="TIGR00206">
    <property type="entry name" value="fliF"/>
    <property type="match status" value="1"/>
</dbReference>
<name>A0A1J5QUH7_9ZZZZ</name>
<dbReference type="GO" id="GO:0009431">
    <property type="term" value="C:bacterial-type flagellum basal body, MS ring"/>
    <property type="evidence" value="ECO:0007669"/>
    <property type="project" value="InterPro"/>
</dbReference>
<evidence type="ECO:0000256" key="10">
    <source>
        <dbReference type="SAM" id="Phobius"/>
    </source>
</evidence>
<dbReference type="PIRSF" id="PIRSF004862">
    <property type="entry name" value="FliF"/>
    <property type="match status" value="1"/>
</dbReference>
<dbReference type="Gene3D" id="3.30.300.30">
    <property type="match status" value="1"/>
</dbReference>
<keyword evidence="13" id="KW-0969">Cilium</keyword>
<evidence type="ECO:0000259" key="11">
    <source>
        <dbReference type="Pfam" id="PF01514"/>
    </source>
</evidence>
<sequence length="562" mass="58108">MATTDQAPSAAFSAPLDAWRRLSMNQRVGLLAGLAALVALFVATLLWSGKPNYQVLYTNLSQADGGAVIAELQKDGVPYTITGAGSVIEVPSDQVYATRMKLAAGGLPKGAGVGFEVLDNEPMGTSQFVEQINYQRALQGSLARTIESMAAVQSASVHLAIPKPSVFVSEQQHPTASVLLKLYPGRVLSGAQVAGIVHLVSSGVAGLSDKDVTVVDQDGNLLTAQNAGDSGIEPGQLAYRNAIEQQYRKQVESMLAPLVGSDGVRVAVSADIDFGRTETSSVTYGKSHLLSQQTSAHNSTGSATLPAGVPGALTNQPPGGATAPFTVGSASAPLTPQQLQQITPSLKALAPTASSSAATNNFDLDKTVSQTRQAVGAVRRVSVSVLINDQPDGAPKPRPMSAQQMAQIKQLVENAIGYSSQRGDQVSVVSMPFAGAAAKAAPAAPWWRQPWLWGQLRQGAPYLIALILGLFLYRALRRILAGAAASRAASAGEPGGIEGTAANAATGGASGGAAGAAADELAPDVVRLSNTFESDAAVARELVKQDPRRAAQVVKEWLADAH</sequence>
<dbReference type="InterPro" id="IPR045851">
    <property type="entry name" value="AMP-bd_C_sf"/>
</dbReference>
<evidence type="ECO:0000256" key="1">
    <source>
        <dbReference type="ARBA" id="ARBA00004117"/>
    </source>
</evidence>
<dbReference type="InterPro" id="IPR000067">
    <property type="entry name" value="FlgMring_FliF"/>
</dbReference>
<feature type="domain" description="Flagellar M-ring C-terminal" evidence="12">
    <location>
        <begin position="255"/>
        <end position="433"/>
    </location>
</feature>
<feature type="domain" description="Flagellar M-ring N-terminal" evidence="11">
    <location>
        <begin position="49"/>
        <end position="223"/>
    </location>
</feature>
<evidence type="ECO:0000256" key="7">
    <source>
        <dbReference type="ARBA" id="ARBA00023136"/>
    </source>
</evidence>
<dbReference type="PRINTS" id="PR01009">
    <property type="entry name" value="FLGMRINGFLIF"/>
</dbReference>
<dbReference type="InterPro" id="IPR043427">
    <property type="entry name" value="YscJ/FliF"/>
</dbReference>
<feature type="transmembrane region" description="Helical" evidence="10">
    <location>
        <begin position="28"/>
        <end position="47"/>
    </location>
</feature>
<feature type="compositionally biased region" description="Polar residues" evidence="9">
    <location>
        <begin position="293"/>
        <end position="303"/>
    </location>
</feature>
<dbReference type="InterPro" id="IPR006182">
    <property type="entry name" value="FliF_N_dom"/>
</dbReference>
<keyword evidence="6 10" id="KW-1133">Transmembrane helix</keyword>
<evidence type="ECO:0000256" key="3">
    <source>
        <dbReference type="ARBA" id="ARBA00007971"/>
    </source>
</evidence>
<dbReference type="PANTHER" id="PTHR30046:SF0">
    <property type="entry name" value="FLAGELLAR M-RING PROTEIN"/>
    <property type="match status" value="1"/>
</dbReference>
<comment type="caution">
    <text evidence="13">The sequence shown here is derived from an EMBL/GenBank/DDBJ whole genome shotgun (WGS) entry which is preliminary data.</text>
</comment>
<reference evidence="13" key="1">
    <citation type="submission" date="2016-10" db="EMBL/GenBank/DDBJ databases">
        <title>Sequence of Gallionella enrichment culture.</title>
        <authorList>
            <person name="Poehlein A."/>
            <person name="Muehling M."/>
            <person name="Daniel R."/>
        </authorList>
    </citation>
    <scope>NUCLEOTIDE SEQUENCE</scope>
</reference>
<keyword evidence="7 10" id="KW-0472">Membrane</keyword>
<feature type="region of interest" description="Disordered" evidence="9">
    <location>
        <begin position="293"/>
        <end position="331"/>
    </location>
</feature>
<accession>A0A1J5QUH7</accession>
<evidence type="ECO:0000256" key="6">
    <source>
        <dbReference type="ARBA" id="ARBA00022989"/>
    </source>
</evidence>
<comment type="similarity">
    <text evidence="3">Belongs to the FliF family.</text>
</comment>
<keyword evidence="13" id="KW-0282">Flagellum</keyword>
<evidence type="ECO:0000256" key="9">
    <source>
        <dbReference type="SAM" id="MobiDB-lite"/>
    </source>
</evidence>
<evidence type="ECO:0000256" key="5">
    <source>
        <dbReference type="ARBA" id="ARBA00022692"/>
    </source>
</evidence>
<organism evidence="13">
    <name type="scientific">mine drainage metagenome</name>
    <dbReference type="NCBI Taxonomy" id="410659"/>
    <lineage>
        <taxon>unclassified sequences</taxon>
        <taxon>metagenomes</taxon>
        <taxon>ecological metagenomes</taxon>
    </lineage>
</organism>
<dbReference type="AlphaFoldDB" id="A0A1J5QUH7"/>